<evidence type="ECO:0000313" key="4">
    <source>
        <dbReference type="EMBL" id="RCW85084.1"/>
    </source>
</evidence>
<feature type="chain" id="PRO_5017041669" evidence="2">
    <location>
        <begin position="20"/>
        <end position="279"/>
    </location>
</feature>
<dbReference type="AlphaFoldDB" id="A0A368Z3Q7"/>
<proteinExistence type="predicted"/>
<dbReference type="GO" id="GO:0008684">
    <property type="term" value="F:2-oxopent-4-enoate hydratase activity"/>
    <property type="evidence" value="ECO:0007669"/>
    <property type="project" value="TreeGrafter"/>
</dbReference>
<organism evidence="4 5">
    <name type="scientific">Paracoccus lutimaris</name>
    <dbReference type="NCBI Taxonomy" id="1490030"/>
    <lineage>
        <taxon>Bacteria</taxon>
        <taxon>Pseudomonadati</taxon>
        <taxon>Pseudomonadota</taxon>
        <taxon>Alphaproteobacteria</taxon>
        <taxon>Rhodobacterales</taxon>
        <taxon>Paracoccaceae</taxon>
        <taxon>Paracoccus</taxon>
    </lineage>
</organism>
<dbReference type="PANTHER" id="PTHR30143">
    <property type="entry name" value="ACID HYDRATASE"/>
    <property type="match status" value="1"/>
</dbReference>
<dbReference type="Proteomes" id="UP000253345">
    <property type="component" value="Unassembled WGS sequence"/>
</dbReference>
<accession>A0A368Z3Q7</accession>
<evidence type="ECO:0000259" key="3">
    <source>
        <dbReference type="Pfam" id="PF01557"/>
    </source>
</evidence>
<dbReference type="InterPro" id="IPR011234">
    <property type="entry name" value="Fumarylacetoacetase-like_C"/>
</dbReference>
<gene>
    <name evidence="4" type="ORF">DFP89_106102</name>
</gene>
<dbReference type="RefSeq" id="WP_114348840.1">
    <property type="nucleotide sequence ID" value="NZ_QPJL01000006.1"/>
</dbReference>
<keyword evidence="1" id="KW-0456">Lyase</keyword>
<evidence type="ECO:0000256" key="2">
    <source>
        <dbReference type="SAM" id="SignalP"/>
    </source>
</evidence>
<dbReference type="EMBL" id="QPJL01000006">
    <property type="protein sequence ID" value="RCW85084.1"/>
    <property type="molecule type" value="Genomic_DNA"/>
</dbReference>
<feature type="domain" description="Fumarylacetoacetase-like C-terminal" evidence="3">
    <location>
        <begin position="90"/>
        <end position="259"/>
    </location>
</feature>
<keyword evidence="2" id="KW-0732">Signal</keyword>
<comment type="caution">
    <text evidence="4">The sequence shown here is derived from an EMBL/GenBank/DDBJ whole genome shotgun (WGS) entry which is preliminary data.</text>
</comment>
<dbReference type="Pfam" id="PF01557">
    <property type="entry name" value="FAA_hydrolase"/>
    <property type="match status" value="1"/>
</dbReference>
<dbReference type="InterPro" id="IPR050772">
    <property type="entry name" value="Hydratase-Decarb/MhpD_sf"/>
</dbReference>
<dbReference type="Gene3D" id="3.90.850.10">
    <property type="entry name" value="Fumarylacetoacetase-like, C-terminal domain"/>
    <property type="match status" value="1"/>
</dbReference>
<dbReference type="SUPFAM" id="SSF56529">
    <property type="entry name" value="FAH"/>
    <property type="match status" value="1"/>
</dbReference>
<name>A0A368Z3Q7_9RHOB</name>
<keyword evidence="5" id="KW-1185">Reference proteome</keyword>
<evidence type="ECO:0000256" key="1">
    <source>
        <dbReference type="ARBA" id="ARBA00023239"/>
    </source>
</evidence>
<feature type="signal peptide" evidence="2">
    <location>
        <begin position="1"/>
        <end position="19"/>
    </location>
</feature>
<sequence length="279" mass="29232">MKWLVLGAFLLPFAGAGQAACPDGSLMQNAARGWIAGQRLPDPQVRTLEDGLCAYATFRSVLEAELGAPVGVKVGFTSKPVQEKFGIDAPVAGALFAPMLLPDGARVSMAGSRTPFYEADLIVTVGDAAIMQAKTREEAVAALKDLRPFVELPDMALQKGVTPTGPLMAAYGVTPWRGVLGRGIAIADLKDPISDLAGLTVSLRVDGKTVDTAQADMLLEHPLDVVLWLVEHGGYDLKPGSVISLGSLGSLHPAQAGQRVAAVYRVGGKTMHVDLSLVP</sequence>
<dbReference type="PANTHER" id="PTHR30143:SF0">
    <property type="entry name" value="2-KETO-4-PENTENOATE HYDRATASE"/>
    <property type="match status" value="1"/>
</dbReference>
<evidence type="ECO:0000313" key="5">
    <source>
        <dbReference type="Proteomes" id="UP000253345"/>
    </source>
</evidence>
<protein>
    <submittedName>
        <fullName evidence="4">2-oxo-hept-3-ene-1,7-dioate hydratase</fullName>
    </submittedName>
</protein>
<dbReference type="GO" id="GO:0005737">
    <property type="term" value="C:cytoplasm"/>
    <property type="evidence" value="ECO:0007669"/>
    <property type="project" value="TreeGrafter"/>
</dbReference>
<dbReference type="OrthoDB" id="9792137at2"/>
<reference evidence="4 5" key="1">
    <citation type="submission" date="2018-07" db="EMBL/GenBank/DDBJ databases">
        <title>Genomic Encyclopedia of Type Strains, Phase III (KMG-III): the genomes of soil and plant-associated and newly described type strains.</title>
        <authorList>
            <person name="Whitman W."/>
        </authorList>
    </citation>
    <scope>NUCLEOTIDE SEQUENCE [LARGE SCALE GENOMIC DNA]</scope>
    <source>
        <strain evidence="4 5">CECT 8525</strain>
    </source>
</reference>
<dbReference type="InterPro" id="IPR036663">
    <property type="entry name" value="Fumarylacetoacetase_C_sf"/>
</dbReference>